<protein>
    <submittedName>
        <fullName evidence="2">Uncharacterized protein</fullName>
    </submittedName>
</protein>
<evidence type="ECO:0000256" key="1">
    <source>
        <dbReference type="SAM" id="MobiDB-lite"/>
    </source>
</evidence>
<geneLocation type="plasmid" evidence="2 3">
    <name>pCBA1113-01</name>
</geneLocation>
<organism evidence="2 3">
    <name type="scientific">Haloplanus rubicundus</name>
    <dbReference type="NCBI Taxonomy" id="1547898"/>
    <lineage>
        <taxon>Archaea</taxon>
        <taxon>Methanobacteriati</taxon>
        <taxon>Methanobacteriota</taxon>
        <taxon>Stenosarchaea group</taxon>
        <taxon>Halobacteria</taxon>
        <taxon>Halobacteriales</taxon>
        <taxon>Haloferacaceae</taxon>
        <taxon>Haloplanus</taxon>
    </lineage>
</organism>
<accession>A0A345E7Q1</accession>
<keyword evidence="2" id="KW-0614">Plasmid</keyword>
<gene>
    <name evidence="2" type="ORF">DU500_17170</name>
</gene>
<dbReference type="OrthoDB" id="346149at2157"/>
<evidence type="ECO:0000313" key="3">
    <source>
        <dbReference type="Proteomes" id="UP000253273"/>
    </source>
</evidence>
<evidence type="ECO:0000313" key="2">
    <source>
        <dbReference type="EMBL" id="AXG08223.1"/>
    </source>
</evidence>
<dbReference type="KEGG" id="haj:DU500_17170"/>
<proteinExistence type="predicted"/>
<reference evidence="2 3" key="1">
    <citation type="submission" date="2018-07" db="EMBL/GenBank/DDBJ databases">
        <title>Genome sequences of Haloplanus sp. CBA1113.</title>
        <authorList>
            <person name="Kim Y.B."/>
            <person name="Roh S.W."/>
        </authorList>
    </citation>
    <scope>NUCLEOTIDE SEQUENCE [LARGE SCALE GENOMIC DNA]</scope>
    <source>
        <strain evidence="2 3">CBA1113</strain>
        <plasmid evidence="2 3">pCBA1113-01</plasmid>
    </source>
</reference>
<sequence length="131" mass="15114">MPEIEIQFKSEAEYRRLRAIRDKYGVQWRGMLIQGAKRLEGRELRFALTPDDPDRERRQSELDGTDRGEQPIESPTDAETHETPARSDTPTTDHQLDPRLFDANGTLRTVESETNREDSGAVEFAVERAER</sequence>
<dbReference type="RefSeq" id="WP_114587343.1">
    <property type="nucleotide sequence ID" value="NZ_CP031151.1"/>
</dbReference>
<name>A0A345E7Q1_9EURY</name>
<feature type="compositionally biased region" description="Basic and acidic residues" evidence="1">
    <location>
        <begin position="110"/>
        <end position="131"/>
    </location>
</feature>
<dbReference type="EMBL" id="CP031151">
    <property type="protein sequence ID" value="AXG08223.1"/>
    <property type="molecule type" value="Genomic_DNA"/>
</dbReference>
<dbReference type="GeneID" id="37285153"/>
<dbReference type="Proteomes" id="UP000253273">
    <property type="component" value="Plasmid pCBA1113-01"/>
</dbReference>
<keyword evidence="3" id="KW-1185">Reference proteome</keyword>
<feature type="region of interest" description="Disordered" evidence="1">
    <location>
        <begin position="44"/>
        <end position="131"/>
    </location>
</feature>
<feature type="compositionally biased region" description="Basic and acidic residues" evidence="1">
    <location>
        <begin position="52"/>
        <end position="70"/>
    </location>
</feature>
<dbReference type="AlphaFoldDB" id="A0A345E7Q1"/>